<gene>
    <name evidence="2" type="ORF">CCACVL1_14303</name>
</gene>
<accession>A0A1R3I7J0</accession>
<reference evidence="2 3" key="1">
    <citation type="submission" date="2013-09" db="EMBL/GenBank/DDBJ databases">
        <title>Corchorus capsularis genome sequencing.</title>
        <authorList>
            <person name="Alam M."/>
            <person name="Haque M.S."/>
            <person name="Islam M.S."/>
            <person name="Emdad E.M."/>
            <person name="Islam M.M."/>
            <person name="Ahmed B."/>
            <person name="Halim A."/>
            <person name="Hossen Q.M.M."/>
            <person name="Hossain M.Z."/>
            <person name="Ahmed R."/>
            <person name="Khan M.M."/>
            <person name="Islam R."/>
            <person name="Rashid M.M."/>
            <person name="Khan S.A."/>
            <person name="Rahman M.S."/>
            <person name="Alam M."/>
        </authorList>
    </citation>
    <scope>NUCLEOTIDE SEQUENCE [LARGE SCALE GENOMIC DNA]</scope>
    <source>
        <strain evidence="3">cv. CVL-1</strain>
        <tissue evidence="2">Whole seedling</tissue>
    </source>
</reference>
<evidence type="ECO:0000313" key="3">
    <source>
        <dbReference type="Proteomes" id="UP000188268"/>
    </source>
</evidence>
<dbReference type="InterPro" id="IPR035513">
    <property type="entry name" value="Invertase/methylesterase_inhib"/>
</dbReference>
<dbReference type="InterPro" id="IPR006501">
    <property type="entry name" value="Pectinesterase_inhib_dom"/>
</dbReference>
<evidence type="ECO:0000259" key="1">
    <source>
        <dbReference type="SMART" id="SM00856"/>
    </source>
</evidence>
<organism evidence="2 3">
    <name type="scientific">Corchorus capsularis</name>
    <name type="common">Jute</name>
    <dbReference type="NCBI Taxonomy" id="210143"/>
    <lineage>
        <taxon>Eukaryota</taxon>
        <taxon>Viridiplantae</taxon>
        <taxon>Streptophyta</taxon>
        <taxon>Embryophyta</taxon>
        <taxon>Tracheophyta</taxon>
        <taxon>Spermatophyta</taxon>
        <taxon>Magnoliopsida</taxon>
        <taxon>eudicotyledons</taxon>
        <taxon>Gunneridae</taxon>
        <taxon>Pentapetalae</taxon>
        <taxon>rosids</taxon>
        <taxon>malvids</taxon>
        <taxon>Malvales</taxon>
        <taxon>Malvaceae</taxon>
        <taxon>Grewioideae</taxon>
        <taxon>Apeibeae</taxon>
        <taxon>Corchorus</taxon>
    </lineage>
</organism>
<dbReference type="CDD" id="cd15799">
    <property type="entry name" value="PMEI-like_4"/>
    <property type="match status" value="1"/>
</dbReference>
<dbReference type="Proteomes" id="UP000188268">
    <property type="component" value="Unassembled WGS sequence"/>
</dbReference>
<comment type="caution">
    <text evidence="2">The sequence shown here is derived from an EMBL/GenBank/DDBJ whole genome shotgun (WGS) entry which is preliminary data.</text>
</comment>
<keyword evidence="3" id="KW-1185">Reference proteome</keyword>
<dbReference type="SUPFAM" id="SSF101148">
    <property type="entry name" value="Plant invertase/pectin methylesterase inhibitor"/>
    <property type="match status" value="1"/>
</dbReference>
<protein>
    <submittedName>
        <fullName evidence="2">Pectinesterase inhibitor</fullName>
    </submittedName>
</protein>
<dbReference type="OMA" id="VMANHRT"/>
<name>A0A1R3I7J0_COCAP</name>
<dbReference type="SMART" id="SM00856">
    <property type="entry name" value="PMEI"/>
    <property type="match status" value="1"/>
</dbReference>
<dbReference type="OrthoDB" id="2019149at2759"/>
<dbReference type="STRING" id="210143.A0A1R3I7J0"/>
<dbReference type="GO" id="GO:0004857">
    <property type="term" value="F:enzyme inhibitor activity"/>
    <property type="evidence" value="ECO:0007669"/>
    <property type="project" value="InterPro"/>
</dbReference>
<dbReference type="Pfam" id="PF04043">
    <property type="entry name" value="PMEI"/>
    <property type="match status" value="1"/>
</dbReference>
<dbReference type="AlphaFoldDB" id="A0A1R3I7J0"/>
<dbReference type="Gene3D" id="1.20.140.40">
    <property type="entry name" value="Invertase/pectin methylesterase inhibitor family protein"/>
    <property type="match status" value="1"/>
</dbReference>
<evidence type="ECO:0000313" key="2">
    <source>
        <dbReference type="EMBL" id="OMO78562.1"/>
    </source>
</evidence>
<proteinExistence type="predicted"/>
<dbReference type="Gramene" id="OMO78562">
    <property type="protein sequence ID" value="OMO78562"/>
    <property type="gene ID" value="CCACVL1_14303"/>
</dbReference>
<dbReference type="EMBL" id="AWWV01010545">
    <property type="protein sequence ID" value="OMO78562.1"/>
    <property type="molecule type" value="Genomic_DNA"/>
</dbReference>
<sequence>MAMATTACSQELAEVVQMARAMVLQSRNSAKASVTLQGLDHGTLNYHGMGHLSDCVKLYDDSEYRLSLLLYNEGGYTIDDARTWLSGVMANHRTCLEGLGEHRFGIQDYSQAQNLTSLLSQALALCGKDVGTKQGLYKESFGFLRLVCHSGLKYNGFIMF</sequence>
<feature type="domain" description="Pectinesterase inhibitor" evidence="1">
    <location>
        <begin position="1"/>
        <end position="125"/>
    </location>
</feature>